<sequence>MSQQSWTILVNATPPLPDPATFSTLVQNDRDEALRRLTYFLKVLLTSPTDALYDLFLDEGLAQEMEEAAFIFTSITRHVPRITRSGTTSNLARLVLGVYARLFQLFSTEGPSEDRSVSVGLTILHPRWLSAPHLLDIAEIHAYANGPEVSRLILQAMMEVSGLQDEWDMLGRVLTVHLQQHLSTLTPTPSPLSMAVMEALVQALGPAIFPLDALLHAESSLTPGVFSSNPKLPVHLARLYEYLALTLGPGGGERDGLGSTFSPALRNTRYLQYGILSILSTHLGSLLPSDQGTSGSGSAASSILTMSTGLPGDGLDHLCQALEAMAFPEGAPASRTMLDLNREFHLLSRLSSTISLLGHPTYQGLVGRIETSITACRDEMGYEGLCPSLPEPSLTEMDKPRKDRTEEERAIRHSNIGQVRDLLPDLGESFIDACLEHYRENVEMVIQHLLEDDLPPPLSSLDRSLSLEGSSGREEGKKKDGLVSSRQNIFDEDSFDVFSGKTLQAGQVQQGKRMDETAETMLANRDAGMKERTREDILRLVAAQEVEEEAEAAEMEEQERYWAAEGRAIALPEEGGDEVDGERTGPTMPRPVPMDPMVKHQATLIAEYTSNQGLFSKGKEVRNSKARVQLRQTTGLSDEQIEGWASMLERQAHVPDSRSLLGWPATIPGTQGWGGSRKGRKSQEGRNHSNLFLPRIRQCYPRKASTG</sequence>
<dbReference type="PROSITE" id="PS51140">
    <property type="entry name" value="CUE"/>
    <property type="match status" value="1"/>
</dbReference>
<feature type="region of interest" description="Disordered" evidence="1">
    <location>
        <begin position="460"/>
        <end position="482"/>
    </location>
</feature>
<protein>
    <recommendedName>
        <fullName evidence="2">CUE domain-containing protein</fullName>
    </recommendedName>
</protein>
<evidence type="ECO:0000313" key="4">
    <source>
        <dbReference type="Proteomes" id="UP000267251"/>
    </source>
</evidence>
<dbReference type="EMBL" id="KZ987783">
    <property type="protein sequence ID" value="RKP14858.1"/>
    <property type="molecule type" value="Genomic_DNA"/>
</dbReference>
<evidence type="ECO:0000313" key="3">
    <source>
        <dbReference type="EMBL" id="RKP14858.1"/>
    </source>
</evidence>
<dbReference type="PANTHER" id="PTHR21494">
    <property type="entry name" value="ACTIVATING SIGNAL COINTEGRATOR 1 COMPLEX SUBUNIT 2 ASC-1 COMPLEX SUBUNIT P100"/>
    <property type="match status" value="1"/>
</dbReference>
<name>A0A4P9Y6X6_9FUNG</name>
<dbReference type="AlphaFoldDB" id="A0A4P9Y6X6"/>
<dbReference type="CDD" id="cd14364">
    <property type="entry name" value="CUE_ASCC2"/>
    <property type="match status" value="1"/>
</dbReference>
<feature type="domain" description="CUE" evidence="2">
    <location>
        <begin position="411"/>
        <end position="454"/>
    </location>
</feature>
<dbReference type="Proteomes" id="UP000267251">
    <property type="component" value="Unassembled WGS sequence"/>
</dbReference>
<accession>A0A4P9Y6X6</accession>
<feature type="compositionally biased region" description="Low complexity" evidence="1">
    <location>
        <begin position="460"/>
        <end position="470"/>
    </location>
</feature>
<organism evidence="3 4">
    <name type="scientific">Piptocephalis cylindrospora</name>
    <dbReference type="NCBI Taxonomy" id="1907219"/>
    <lineage>
        <taxon>Eukaryota</taxon>
        <taxon>Fungi</taxon>
        <taxon>Fungi incertae sedis</taxon>
        <taxon>Zoopagomycota</taxon>
        <taxon>Zoopagomycotina</taxon>
        <taxon>Zoopagomycetes</taxon>
        <taxon>Zoopagales</taxon>
        <taxon>Piptocephalidaceae</taxon>
        <taxon>Piptocephalis</taxon>
    </lineage>
</organism>
<dbReference type="GO" id="GO:0043130">
    <property type="term" value="F:ubiquitin binding"/>
    <property type="evidence" value="ECO:0007669"/>
    <property type="project" value="InterPro"/>
</dbReference>
<dbReference type="Gene3D" id="1.10.8.10">
    <property type="entry name" value="DNA helicase RuvA subunit, C-terminal domain"/>
    <property type="match status" value="1"/>
</dbReference>
<dbReference type="InterPro" id="IPR003892">
    <property type="entry name" value="CUE"/>
</dbReference>
<dbReference type="OrthoDB" id="5577209at2759"/>
<reference evidence="4" key="1">
    <citation type="journal article" date="2018" name="Nat. Microbiol.">
        <title>Leveraging single-cell genomics to expand the fungal tree of life.</title>
        <authorList>
            <person name="Ahrendt S.R."/>
            <person name="Quandt C.A."/>
            <person name="Ciobanu D."/>
            <person name="Clum A."/>
            <person name="Salamov A."/>
            <person name="Andreopoulos B."/>
            <person name="Cheng J.F."/>
            <person name="Woyke T."/>
            <person name="Pelin A."/>
            <person name="Henrissat B."/>
            <person name="Reynolds N.K."/>
            <person name="Benny G.L."/>
            <person name="Smith M.E."/>
            <person name="James T.Y."/>
            <person name="Grigoriev I.V."/>
        </authorList>
    </citation>
    <scope>NUCLEOTIDE SEQUENCE [LARGE SCALE GENOMIC DNA]</scope>
</reference>
<gene>
    <name evidence="3" type="ORF">BJ684DRAFT_14852</name>
</gene>
<dbReference type="Pfam" id="PF02845">
    <property type="entry name" value="CUE"/>
    <property type="match status" value="1"/>
</dbReference>
<dbReference type="InterPro" id="IPR041800">
    <property type="entry name" value="ASCC2_CUE"/>
</dbReference>
<keyword evidence="4" id="KW-1185">Reference proteome</keyword>
<dbReference type="SMART" id="SM00546">
    <property type="entry name" value="CUE"/>
    <property type="match status" value="1"/>
</dbReference>
<feature type="region of interest" description="Disordered" evidence="1">
    <location>
        <begin position="659"/>
        <end position="697"/>
    </location>
</feature>
<dbReference type="SUPFAM" id="SSF46934">
    <property type="entry name" value="UBA-like"/>
    <property type="match status" value="1"/>
</dbReference>
<proteinExistence type="predicted"/>
<feature type="region of interest" description="Disordered" evidence="1">
    <location>
        <begin position="387"/>
        <end position="409"/>
    </location>
</feature>
<feature type="region of interest" description="Disordered" evidence="1">
    <location>
        <begin position="574"/>
        <end position="593"/>
    </location>
</feature>
<evidence type="ECO:0000259" key="2">
    <source>
        <dbReference type="PROSITE" id="PS51140"/>
    </source>
</evidence>
<feature type="compositionally biased region" description="Basic and acidic residues" evidence="1">
    <location>
        <begin position="396"/>
        <end position="409"/>
    </location>
</feature>
<evidence type="ECO:0000256" key="1">
    <source>
        <dbReference type="SAM" id="MobiDB-lite"/>
    </source>
</evidence>
<feature type="compositionally biased region" description="Basic and acidic residues" evidence="1">
    <location>
        <begin position="471"/>
        <end position="481"/>
    </location>
</feature>
<dbReference type="PANTHER" id="PTHR21494:SF0">
    <property type="entry name" value="ACTIVATING SIGNAL COINTEGRATOR 1 COMPLEX SUBUNIT 2"/>
    <property type="match status" value="1"/>
</dbReference>
<dbReference type="InterPro" id="IPR052586">
    <property type="entry name" value="ASCC2"/>
</dbReference>
<dbReference type="InterPro" id="IPR009060">
    <property type="entry name" value="UBA-like_sf"/>
</dbReference>